<protein>
    <recommendedName>
        <fullName evidence="2">RING-type E3 ubiquitin transferase</fullName>
        <ecNumber evidence="2">2.3.2.27</ecNumber>
    </recommendedName>
</protein>
<dbReference type="SUPFAM" id="SSF56112">
    <property type="entry name" value="Protein kinase-like (PK-like)"/>
    <property type="match status" value="1"/>
</dbReference>
<dbReference type="GO" id="GO:0061630">
    <property type="term" value="F:ubiquitin protein ligase activity"/>
    <property type="evidence" value="ECO:0007669"/>
    <property type="project" value="UniProtKB-EC"/>
</dbReference>
<accession>A0AAQ3KGV4</accession>
<dbReference type="EC" id="2.3.2.27" evidence="2"/>
<reference evidence="6 7" key="1">
    <citation type="submission" date="2023-10" db="EMBL/GenBank/DDBJ databases">
        <title>Chromosome-scale genome assembly provides insights into flower coloration mechanisms of Canna indica.</title>
        <authorList>
            <person name="Li C."/>
        </authorList>
    </citation>
    <scope>NUCLEOTIDE SEQUENCE [LARGE SCALE GENOMIC DNA]</scope>
    <source>
        <tissue evidence="6">Flower</tissue>
    </source>
</reference>
<dbReference type="GO" id="GO:0005524">
    <property type="term" value="F:ATP binding"/>
    <property type="evidence" value="ECO:0007669"/>
    <property type="project" value="InterPro"/>
</dbReference>
<feature type="domain" description="Protein kinase" evidence="5">
    <location>
        <begin position="336"/>
        <end position="605"/>
    </location>
</feature>
<name>A0AAQ3KGV4_9LILI</name>
<dbReference type="EMBL" id="CP136894">
    <property type="protein sequence ID" value="WOL08427.1"/>
    <property type="molecule type" value="Genomic_DNA"/>
</dbReference>
<evidence type="ECO:0000256" key="2">
    <source>
        <dbReference type="ARBA" id="ARBA00012483"/>
    </source>
</evidence>
<feature type="coiled-coil region" evidence="4">
    <location>
        <begin position="156"/>
        <end position="298"/>
    </location>
</feature>
<dbReference type="PANTHER" id="PTHR45647">
    <property type="entry name" value="OS02G0152300 PROTEIN"/>
    <property type="match status" value="1"/>
</dbReference>
<dbReference type="PANTHER" id="PTHR45647:SF43">
    <property type="entry name" value="OS10G0100500 PROTEIN"/>
    <property type="match status" value="1"/>
</dbReference>
<dbReference type="InterPro" id="IPR000719">
    <property type="entry name" value="Prot_kinase_dom"/>
</dbReference>
<keyword evidence="4" id="KW-0175">Coiled coil</keyword>
<evidence type="ECO:0000256" key="4">
    <source>
        <dbReference type="SAM" id="Coils"/>
    </source>
</evidence>
<evidence type="ECO:0000313" key="7">
    <source>
        <dbReference type="Proteomes" id="UP001327560"/>
    </source>
</evidence>
<evidence type="ECO:0000313" key="6">
    <source>
        <dbReference type="EMBL" id="WOL08427.1"/>
    </source>
</evidence>
<keyword evidence="7" id="KW-1185">Reference proteome</keyword>
<sequence>MGSTSANCFKLKGSSSKAILTARNVPPSCEIWFVNKGRHIWTKEASEFTDECLPVLRSDETSCRQRIWLNPHSHNDELLLPAGFTFTGFGASVQGISSLCQNEPNDAVVSIDDSSDTCFTNLCSSQEHFSSAPSWHASPFDSEFPKEINSKDELEQDALCDQLRKVTLEIERLKRDAFLELAKRKQLESEVAEAINRGKAYESAHKHETKVREELENLLRNIQLQREKLANQRDEALRDLQNVMETVTMLDSRADEMELLRDEAAGELELIQSSIKILKEERQKINQQEDNGDQFEKRTSGHGLNANQSQLNFYADDLYYCEVFTLSDLQTATCNFSENFKLGQGACGCLYKGEIMNKTVMIKKLHQHNIQSQVEFQQEVQVLSKMRHPHLMTLIGMCPEALSLVYEYMPNGTLQDCLFSRATAPPMTWRIRTNIASDISCALLFLHSLKPKKIVHGNLKPENIFLDYNYTCKLGNFGRCHLVEQDTERNPFLCRYLKPQGTLPYIDPEYLMSEELTTKSDMYSFGITILQLLTGKPSGFESEVRRAMSSGNLSSILDPSAGEWPTAVARRLTEIGLQCIELKAQDQPELTPELVKDLEQLHTIKERPIPSFFSCPILKASIKRIQVVCNFVTFLVVVHCT</sequence>
<proteinExistence type="predicted"/>
<gene>
    <name evidence="6" type="ORF">Cni_G17180</name>
</gene>
<dbReference type="InterPro" id="IPR051348">
    <property type="entry name" value="U-box_ubiquitin_ligases"/>
</dbReference>
<dbReference type="Proteomes" id="UP001327560">
    <property type="component" value="Chromosome 5"/>
</dbReference>
<dbReference type="PROSITE" id="PS50011">
    <property type="entry name" value="PROTEIN_KINASE_DOM"/>
    <property type="match status" value="1"/>
</dbReference>
<dbReference type="GO" id="GO:0004672">
    <property type="term" value="F:protein kinase activity"/>
    <property type="evidence" value="ECO:0007669"/>
    <property type="project" value="InterPro"/>
</dbReference>
<keyword evidence="3" id="KW-0833">Ubl conjugation pathway</keyword>
<dbReference type="InterPro" id="IPR011009">
    <property type="entry name" value="Kinase-like_dom_sf"/>
</dbReference>
<evidence type="ECO:0000256" key="3">
    <source>
        <dbReference type="ARBA" id="ARBA00022786"/>
    </source>
</evidence>
<organism evidence="6 7">
    <name type="scientific">Canna indica</name>
    <name type="common">Indian-shot</name>
    <dbReference type="NCBI Taxonomy" id="4628"/>
    <lineage>
        <taxon>Eukaryota</taxon>
        <taxon>Viridiplantae</taxon>
        <taxon>Streptophyta</taxon>
        <taxon>Embryophyta</taxon>
        <taxon>Tracheophyta</taxon>
        <taxon>Spermatophyta</taxon>
        <taxon>Magnoliopsida</taxon>
        <taxon>Liliopsida</taxon>
        <taxon>Zingiberales</taxon>
        <taxon>Cannaceae</taxon>
        <taxon>Canna</taxon>
    </lineage>
</organism>
<comment type="catalytic activity">
    <reaction evidence="1">
        <text>S-ubiquitinyl-[E2 ubiquitin-conjugating enzyme]-L-cysteine + [acceptor protein]-L-lysine = [E2 ubiquitin-conjugating enzyme]-L-cysteine + N(6)-ubiquitinyl-[acceptor protein]-L-lysine.</text>
        <dbReference type="EC" id="2.3.2.27"/>
    </reaction>
</comment>
<dbReference type="Pfam" id="PF00069">
    <property type="entry name" value="Pkinase"/>
    <property type="match status" value="1"/>
</dbReference>
<evidence type="ECO:0000259" key="5">
    <source>
        <dbReference type="PROSITE" id="PS50011"/>
    </source>
</evidence>
<evidence type="ECO:0000256" key="1">
    <source>
        <dbReference type="ARBA" id="ARBA00000900"/>
    </source>
</evidence>
<dbReference type="Gene3D" id="3.30.200.20">
    <property type="entry name" value="Phosphorylase Kinase, domain 1"/>
    <property type="match status" value="1"/>
</dbReference>
<dbReference type="AlphaFoldDB" id="A0AAQ3KGV4"/>
<dbReference type="Gene3D" id="1.10.510.10">
    <property type="entry name" value="Transferase(Phosphotransferase) domain 1"/>
    <property type="match status" value="1"/>
</dbReference>